<dbReference type="EMBL" id="FZOF01000024">
    <property type="protein sequence ID" value="SNT41264.1"/>
    <property type="molecule type" value="Genomic_DNA"/>
</dbReference>
<evidence type="ECO:0000256" key="1">
    <source>
        <dbReference type="SAM" id="MobiDB-lite"/>
    </source>
</evidence>
<evidence type="ECO:0000313" key="4">
    <source>
        <dbReference type="EMBL" id="SNT41264.1"/>
    </source>
</evidence>
<reference evidence="4 5" key="1">
    <citation type="submission" date="2017-06" db="EMBL/GenBank/DDBJ databases">
        <authorList>
            <person name="Kim H.J."/>
            <person name="Triplett B.A."/>
        </authorList>
    </citation>
    <scope>NUCLEOTIDE SEQUENCE [LARGE SCALE GENOMIC DNA]</scope>
    <source>
        <strain evidence="4 5">CGMCC 4.1858</strain>
    </source>
</reference>
<feature type="compositionally biased region" description="Basic and acidic residues" evidence="1">
    <location>
        <begin position="559"/>
        <end position="585"/>
    </location>
</feature>
<keyword evidence="2" id="KW-1133">Transmembrane helix</keyword>
<keyword evidence="4" id="KW-0430">Lectin</keyword>
<feature type="region of interest" description="Disordered" evidence="1">
    <location>
        <begin position="273"/>
        <end position="303"/>
    </location>
</feature>
<organism evidence="4 5">
    <name type="scientific">Actinacidiphila glaucinigra</name>
    <dbReference type="NCBI Taxonomy" id="235986"/>
    <lineage>
        <taxon>Bacteria</taxon>
        <taxon>Bacillati</taxon>
        <taxon>Actinomycetota</taxon>
        <taxon>Actinomycetes</taxon>
        <taxon>Kitasatosporales</taxon>
        <taxon>Streptomycetaceae</taxon>
        <taxon>Actinacidiphila</taxon>
    </lineage>
</organism>
<proteinExistence type="predicted"/>
<keyword evidence="2" id="KW-0812">Transmembrane</keyword>
<feature type="compositionally biased region" description="Low complexity" evidence="1">
    <location>
        <begin position="546"/>
        <end position="557"/>
    </location>
</feature>
<protein>
    <submittedName>
        <fullName evidence="4">Ricin-type beta-trefoil lectin domain-containing protein</fullName>
    </submittedName>
</protein>
<dbReference type="InterPro" id="IPR000772">
    <property type="entry name" value="Ricin_B_lectin"/>
</dbReference>
<dbReference type="InterPro" id="IPR035992">
    <property type="entry name" value="Ricin_B-like_lectins"/>
</dbReference>
<keyword evidence="5" id="KW-1185">Reference proteome</keyword>
<dbReference type="SUPFAM" id="SSF50370">
    <property type="entry name" value="Ricin B-like lectins"/>
    <property type="match status" value="1"/>
</dbReference>
<dbReference type="RefSeq" id="WP_089227610.1">
    <property type="nucleotide sequence ID" value="NZ_FZOF01000024.1"/>
</dbReference>
<dbReference type="Pfam" id="PF00652">
    <property type="entry name" value="Ricin_B_lectin"/>
    <property type="match status" value="1"/>
</dbReference>
<feature type="domain" description="Ricin B lectin" evidence="3">
    <location>
        <begin position="382"/>
        <end position="505"/>
    </location>
</feature>
<feature type="region of interest" description="Disordered" evidence="1">
    <location>
        <begin position="359"/>
        <end position="381"/>
    </location>
</feature>
<dbReference type="GO" id="GO:0030246">
    <property type="term" value="F:carbohydrate binding"/>
    <property type="evidence" value="ECO:0007669"/>
    <property type="project" value="UniProtKB-KW"/>
</dbReference>
<dbReference type="PROSITE" id="PS50231">
    <property type="entry name" value="RICIN_B_LECTIN"/>
    <property type="match status" value="1"/>
</dbReference>
<dbReference type="AlphaFoldDB" id="A0A239MGN2"/>
<name>A0A239MGN2_9ACTN</name>
<feature type="region of interest" description="Disordered" evidence="1">
    <location>
        <begin position="535"/>
        <end position="585"/>
    </location>
</feature>
<gene>
    <name evidence="4" type="ORF">SAMN05216252_12434</name>
</gene>
<evidence type="ECO:0000313" key="5">
    <source>
        <dbReference type="Proteomes" id="UP000198280"/>
    </source>
</evidence>
<accession>A0A239MGN2</accession>
<evidence type="ECO:0000259" key="3">
    <source>
        <dbReference type="Pfam" id="PF00652"/>
    </source>
</evidence>
<sequence length="585" mass="62566">MKESPHPNSAHPGRLFGVPDESLSGEIGKSLGKEDAHQPFEELLARHWRPVSEYAELCTVSGHAAGILAAAAFTRVFVDTLRLTGPTAAWRPELLITVHKIAEEWAVDRRRAWLHRRLRPRPDQADARLAVPENRRLANRAFMRLPEPARCLLWHAEVDAEPLDVPAGLLGIDPERAAAQLELARTRFREACVQAHRDLAPYEACLQFSRLLDISIHRGGAGLVPDLQRHIARCDHCRYAAEQLDHSGDRLGVLIAEAVLVWEARGYYDSRPTRRAAHDNDAGNGSGGSPGRRRGGRRRRAASGVRRRLTAALLGLGGFVLVTALVVGLTTGDGGGEGRASGTAPTAATASATVSAAVTTSDTAPGSGTVTADPVPADGLRGRLRNKDNDLCVDLTGRRTVIGTETATARCDTGATQFWSYEPDGLMRSVAQPAYCLNSHRGRALELGLCTASFVTGAEDVRYDLTLTGDLIPRWNQQLAVAPAGREAGAEVVLRPRDGRPVQRWTFDTSVTPPRFQSVAYTSGSRLTAGATRVAALPSAPPSPTPSATGSPTAGGDPCDGHCDGDGHDGRGHGGRGGWRDRDGD</sequence>
<dbReference type="OrthoDB" id="5056661at2"/>
<keyword evidence="2" id="KW-0472">Membrane</keyword>
<evidence type="ECO:0000256" key="2">
    <source>
        <dbReference type="SAM" id="Phobius"/>
    </source>
</evidence>
<feature type="compositionally biased region" description="Basic residues" evidence="1">
    <location>
        <begin position="291"/>
        <end position="303"/>
    </location>
</feature>
<dbReference type="Gene3D" id="2.80.10.50">
    <property type="match status" value="1"/>
</dbReference>
<feature type="transmembrane region" description="Helical" evidence="2">
    <location>
        <begin position="309"/>
        <end position="329"/>
    </location>
</feature>
<dbReference type="Proteomes" id="UP000198280">
    <property type="component" value="Unassembled WGS sequence"/>
</dbReference>